<dbReference type="Gene3D" id="3.40.50.720">
    <property type="entry name" value="NAD(P)-binding Rossmann-like Domain"/>
    <property type="match status" value="1"/>
</dbReference>
<keyword evidence="2 4" id="KW-0521">NADP</keyword>
<accession>A0A0P0R815</accession>
<comment type="catalytic activity">
    <reaction evidence="4">
        <text>L-proline + NAD(+) = (S)-1-pyrroline-5-carboxylate + NADH + 2 H(+)</text>
        <dbReference type="Rhea" id="RHEA:14105"/>
        <dbReference type="ChEBI" id="CHEBI:15378"/>
        <dbReference type="ChEBI" id="CHEBI:17388"/>
        <dbReference type="ChEBI" id="CHEBI:57540"/>
        <dbReference type="ChEBI" id="CHEBI:57945"/>
        <dbReference type="ChEBI" id="CHEBI:60039"/>
        <dbReference type="EC" id="1.5.1.2"/>
    </reaction>
</comment>
<dbReference type="EMBL" id="CP012746">
    <property type="protein sequence ID" value="ALL64150.1"/>
    <property type="molecule type" value="Genomic_DNA"/>
</dbReference>
<dbReference type="EC" id="1.5.1.2" evidence="4 5"/>
<comment type="pathway">
    <text evidence="4 7">Amino-acid biosynthesis; L-proline biosynthesis; L-proline from L-glutamate 5-semialdehyde: step 1/1.</text>
</comment>
<comment type="subcellular location">
    <subcellularLocation>
        <location evidence="4">Cytoplasm</location>
    </subcellularLocation>
</comment>
<dbReference type="NCBIfam" id="TIGR00112">
    <property type="entry name" value="proC"/>
    <property type="match status" value="1"/>
</dbReference>
<evidence type="ECO:0000313" key="10">
    <source>
        <dbReference type="EMBL" id="ALL64150.1"/>
    </source>
</evidence>
<dbReference type="AlphaFoldDB" id="A0A0P0R815"/>
<evidence type="ECO:0000256" key="1">
    <source>
        <dbReference type="ARBA" id="ARBA00005525"/>
    </source>
</evidence>
<reference evidence="10 11" key="1">
    <citation type="journal article" date="2014" name="Genome Announc.">
        <title>Draft Genome Sequence of the Haloacid-Degrading Burkholderia caribensis Strain MBA4.</title>
        <authorList>
            <person name="Pan Y."/>
            <person name="Kong K.F."/>
            <person name="Tsang J.S."/>
        </authorList>
    </citation>
    <scope>NUCLEOTIDE SEQUENCE [LARGE SCALE GENOMIC DNA]</scope>
    <source>
        <strain evidence="10 11">MBA4</strain>
    </source>
</reference>
<dbReference type="KEGG" id="bcai:K788_00024555"/>
<dbReference type="InterPro" id="IPR053790">
    <property type="entry name" value="P5CR-like_CS"/>
</dbReference>
<dbReference type="PANTHER" id="PTHR11645">
    <property type="entry name" value="PYRROLINE-5-CARBOXYLATE REDUCTASE"/>
    <property type="match status" value="1"/>
</dbReference>
<dbReference type="GeneID" id="69968353"/>
<feature type="binding site" evidence="6">
    <location>
        <begin position="67"/>
        <end position="70"/>
    </location>
    <ligand>
        <name>NADP(+)</name>
        <dbReference type="ChEBI" id="CHEBI:58349"/>
    </ligand>
</feature>
<proteinExistence type="inferred from homology"/>
<evidence type="ECO:0000256" key="7">
    <source>
        <dbReference type="RuleBase" id="RU003903"/>
    </source>
</evidence>
<evidence type="ECO:0000256" key="3">
    <source>
        <dbReference type="ARBA" id="ARBA00023002"/>
    </source>
</evidence>
<dbReference type="GO" id="GO:0005737">
    <property type="term" value="C:cytoplasm"/>
    <property type="evidence" value="ECO:0007669"/>
    <property type="project" value="UniProtKB-SubCell"/>
</dbReference>
<dbReference type="InterPro" id="IPR008927">
    <property type="entry name" value="6-PGluconate_DH-like_C_sf"/>
</dbReference>
<feature type="domain" description="Pyrroline-5-carboxylate reductase dimerisation" evidence="9">
    <location>
        <begin position="160"/>
        <end position="264"/>
    </location>
</feature>
<dbReference type="RefSeq" id="WP_036002779.1">
    <property type="nucleotide sequence ID" value="NZ_CP012746.1"/>
</dbReference>
<evidence type="ECO:0000256" key="4">
    <source>
        <dbReference type="HAMAP-Rule" id="MF_01925"/>
    </source>
</evidence>
<gene>
    <name evidence="4" type="primary">proC</name>
    <name evidence="10" type="ORF">K788_00024555</name>
</gene>
<comment type="function">
    <text evidence="4">Catalyzes the reduction of 1-pyrroline-5-carboxylate (PCA) to L-proline.</text>
</comment>
<evidence type="ECO:0000256" key="5">
    <source>
        <dbReference type="NCBIfam" id="TIGR00112"/>
    </source>
</evidence>
<dbReference type="PIRSF" id="PIRSF000193">
    <property type="entry name" value="Pyrrol-5-carb_rd"/>
    <property type="match status" value="1"/>
</dbReference>
<evidence type="ECO:0000256" key="2">
    <source>
        <dbReference type="ARBA" id="ARBA00022857"/>
    </source>
</evidence>
<dbReference type="Pfam" id="PF14748">
    <property type="entry name" value="P5CR_dimer"/>
    <property type="match status" value="1"/>
</dbReference>
<evidence type="ECO:0000313" key="11">
    <source>
        <dbReference type="Proteomes" id="UP000019146"/>
    </source>
</evidence>
<dbReference type="SUPFAM" id="SSF51735">
    <property type="entry name" value="NAD(P)-binding Rossmann-fold domains"/>
    <property type="match status" value="1"/>
</dbReference>
<dbReference type="PANTHER" id="PTHR11645:SF0">
    <property type="entry name" value="PYRROLINE-5-CARBOXYLATE REDUCTASE 3"/>
    <property type="match status" value="1"/>
</dbReference>
<dbReference type="GO" id="GO:0055129">
    <property type="term" value="P:L-proline biosynthetic process"/>
    <property type="evidence" value="ECO:0007669"/>
    <property type="project" value="UniProtKB-UniRule"/>
</dbReference>
<dbReference type="InterPro" id="IPR036291">
    <property type="entry name" value="NAD(P)-bd_dom_sf"/>
</dbReference>
<sequence>MKIAFIGGGNMAAALIGGLIKRGVTPSDIRAIDPNEDARKRSEQQFGIGTSASVDASLQSFDAIVLAVKPQIVKDVAAALAPHLSASQLVISIVAGIRGADLGRWLGGHARLVRTMPNTPALIGMGVTGLVAMEGVDAAERELASQVLGAVGQTVWFDDEAKIDAVTAISGSGPAYVFYFIEAMQEAARQLGMDEEQGRALAVATFTGAAQLAAQSGEPASVLRERVTSKGGTTAAALAAFDAQGVKDAIVRGALAADARAREMGEEFGKQ</sequence>
<keyword evidence="3 4" id="KW-0560">Oxidoreductase</keyword>
<name>A0A0P0R815_9BURK</name>
<evidence type="ECO:0000259" key="8">
    <source>
        <dbReference type="Pfam" id="PF03807"/>
    </source>
</evidence>
<dbReference type="GO" id="GO:0004735">
    <property type="term" value="F:pyrroline-5-carboxylate reductase activity"/>
    <property type="evidence" value="ECO:0007669"/>
    <property type="project" value="UniProtKB-UniRule"/>
</dbReference>
<protein>
    <recommendedName>
        <fullName evidence="4 5">Pyrroline-5-carboxylate reductase</fullName>
        <shortName evidence="4">P5C reductase</shortName>
        <shortName evidence="4">P5CR</shortName>
        <ecNumber evidence="4 5">1.5.1.2</ecNumber>
    </recommendedName>
    <alternativeName>
        <fullName evidence="4">PCA reductase</fullName>
    </alternativeName>
</protein>
<dbReference type="PROSITE" id="PS00521">
    <property type="entry name" value="P5CR"/>
    <property type="match status" value="1"/>
</dbReference>
<dbReference type="InterPro" id="IPR028939">
    <property type="entry name" value="P5C_Rdtase_cat_N"/>
</dbReference>
<keyword evidence="4 7" id="KW-0028">Amino-acid biosynthesis</keyword>
<evidence type="ECO:0000256" key="6">
    <source>
        <dbReference type="PIRSR" id="PIRSR000193-1"/>
    </source>
</evidence>
<feature type="binding site" evidence="6">
    <location>
        <begin position="6"/>
        <end position="11"/>
    </location>
    <ligand>
        <name>NADP(+)</name>
        <dbReference type="ChEBI" id="CHEBI:58349"/>
    </ligand>
</feature>
<organism evidence="10 11">
    <name type="scientific">Paraburkholderia caribensis MBA4</name>
    <dbReference type="NCBI Taxonomy" id="1323664"/>
    <lineage>
        <taxon>Bacteria</taxon>
        <taxon>Pseudomonadati</taxon>
        <taxon>Pseudomonadota</taxon>
        <taxon>Betaproteobacteria</taxon>
        <taxon>Burkholderiales</taxon>
        <taxon>Burkholderiaceae</taxon>
        <taxon>Paraburkholderia</taxon>
    </lineage>
</organism>
<dbReference type="Proteomes" id="UP000019146">
    <property type="component" value="Chromosome 1"/>
</dbReference>
<feature type="domain" description="Pyrroline-5-carboxylate reductase catalytic N-terminal" evidence="8">
    <location>
        <begin position="2"/>
        <end position="96"/>
    </location>
</feature>
<dbReference type="SUPFAM" id="SSF48179">
    <property type="entry name" value="6-phosphogluconate dehydrogenase C-terminal domain-like"/>
    <property type="match status" value="1"/>
</dbReference>
<keyword evidence="4 7" id="KW-0641">Proline biosynthesis</keyword>
<dbReference type="InterPro" id="IPR029036">
    <property type="entry name" value="P5CR_dimer"/>
</dbReference>
<dbReference type="FunFam" id="1.10.3730.10:FF:000001">
    <property type="entry name" value="Pyrroline-5-carboxylate reductase"/>
    <property type="match status" value="1"/>
</dbReference>
<dbReference type="InterPro" id="IPR000304">
    <property type="entry name" value="Pyrroline-COOH_reductase"/>
</dbReference>
<dbReference type="HAMAP" id="MF_01925">
    <property type="entry name" value="P5C_reductase"/>
    <property type="match status" value="1"/>
</dbReference>
<dbReference type="UniPathway" id="UPA00098">
    <property type="reaction ID" value="UER00361"/>
</dbReference>
<evidence type="ECO:0000259" key="9">
    <source>
        <dbReference type="Pfam" id="PF14748"/>
    </source>
</evidence>
<comment type="catalytic activity">
    <reaction evidence="4 7">
        <text>L-proline + NADP(+) = (S)-1-pyrroline-5-carboxylate + NADPH + 2 H(+)</text>
        <dbReference type="Rhea" id="RHEA:14109"/>
        <dbReference type="ChEBI" id="CHEBI:15378"/>
        <dbReference type="ChEBI" id="CHEBI:17388"/>
        <dbReference type="ChEBI" id="CHEBI:57783"/>
        <dbReference type="ChEBI" id="CHEBI:58349"/>
        <dbReference type="ChEBI" id="CHEBI:60039"/>
        <dbReference type="EC" id="1.5.1.2"/>
    </reaction>
</comment>
<keyword evidence="4" id="KW-0963">Cytoplasm</keyword>
<dbReference type="Pfam" id="PF03807">
    <property type="entry name" value="F420_oxidored"/>
    <property type="match status" value="1"/>
</dbReference>
<dbReference type="Gene3D" id="1.10.3730.10">
    <property type="entry name" value="ProC C-terminal domain-like"/>
    <property type="match status" value="1"/>
</dbReference>
<comment type="similarity">
    <text evidence="1 4 7">Belongs to the pyrroline-5-carboxylate reductase family.</text>
</comment>